<accession>A0A8D8HM81</accession>
<sequence length="168" mass="18931">MSAFLRSHSHDLRQLTASWALAPVCVINSVTRWVVSIAPRPPAAAAPPAPPPLLALRDFRTCRDDSPATATRLPPPPPLPVLRLRLRWFWVDWPPFRRQHPPQQQQQQHPVQPPGPEQHRRWSSASPSVPERILPLLLFRLGSWGRKSPSMRAAISPAIVLYSCPDLN</sequence>
<dbReference type="EMBL" id="HBUE01217528">
    <property type="protein sequence ID" value="CAG6537839.1"/>
    <property type="molecule type" value="Transcribed_RNA"/>
</dbReference>
<evidence type="ECO:0000313" key="2">
    <source>
        <dbReference type="EMBL" id="CAG6537839.1"/>
    </source>
</evidence>
<reference evidence="2" key="1">
    <citation type="submission" date="2021-05" db="EMBL/GenBank/DDBJ databases">
        <authorList>
            <person name="Alioto T."/>
            <person name="Alioto T."/>
            <person name="Gomez Garrido J."/>
        </authorList>
    </citation>
    <scope>NUCLEOTIDE SEQUENCE</scope>
</reference>
<dbReference type="EMBL" id="HBUE01324077">
    <property type="protein sequence ID" value="CAG6589846.1"/>
    <property type="molecule type" value="Transcribed_RNA"/>
</dbReference>
<evidence type="ECO:0000256" key="1">
    <source>
        <dbReference type="SAM" id="MobiDB-lite"/>
    </source>
</evidence>
<proteinExistence type="predicted"/>
<dbReference type="AlphaFoldDB" id="A0A8D8HM81"/>
<dbReference type="EMBL" id="HBUE01217518">
    <property type="protein sequence ID" value="CAG6537835.1"/>
    <property type="molecule type" value="Transcribed_RNA"/>
</dbReference>
<organism evidence="2">
    <name type="scientific">Culex pipiens</name>
    <name type="common">House mosquito</name>
    <dbReference type="NCBI Taxonomy" id="7175"/>
    <lineage>
        <taxon>Eukaryota</taxon>
        <taxon>Metazoa</taxon>
        <taxon>Ecdysozoa</taxon>
        <taxon>Arthropoda</taxon>
        <taxon>Hexapoda</taxon>
        <taxon>Insecta</taxon>
        <taxon>Pterygota</taxon>
        <taxon>Neoptera</taxon>
        <taxon>Endopterygota</taxon>
        <taxon>Diptera</taxon>
        <taxon>Nematocera</taxon>
        <taxon>Culicoidea</taxon>
        <taxon>Culicidae</taxon>
        <taxon>Culicinae</taxon>
        <taxon>Culicini</taxon>
        <taxon>Culex</taxon>
        <taxon>Culex</taxon>
    </lineage>
</organism>
<protein>
    <submittedName>
        <fullName evidence="2">(northern house mosquito) hypothetical protein</fullName>
    </submittedName>
</protein>
<dbReference type="EMBL" id="HBUE01324087">
    <property type="protein sequence ID" value="CAG6589850.1"/>
    <property type="molecule type" value="Transcribed_RNA"/>
</dbReference>
<feature type="region of interest" description="Disordered" evidence="1">
    <location>
        <begin position="99"/>
        <end position="127"/>
    </location>
</feature>
<feature type="compositionally biased region" description="Low complexity" evidence="1">
    <location>
        <begin position="101"/>
        <end position="110"/>
    </location>
</feature>
<name>A0A8D8HM81_CULPI</name>